<proteinExistence type="predicted"/>
<reference evidence="1" key="1">
    <citation type="journal article" date="2021" name="Proc. Natl. Acad. Sci. U.S.A.">
        <title>A Catalog of Tens of Thousands of Viruses from Human Metagenomes Reveals Hidden Associations with Chronic Diseases.</title>
        <authorList>
            <person name="Tisza M.J."/>
            <person name="Buck C.B."/>
        </authorList>
    </citation>
    <scope>NUCLEOTIDE SEQUENCE</scope>
    <source>
        <strain evidence="1">Ct6d71</strain>
    </source>
</reference>
<evidence type="ECO:0000313" key="1">
    <source>
        <dbReference type="EMBL" id="DAE25357.1"/>
    </source>
</evidence>
<organism evidence="1">
    <name type="scientific">Siphoviridae sp. ct6d71</name>
    <dbReference type="NCBI Taxonomy" id="2826298"/>
    <lineage>
        <taxon>Viruses</taxon>
        <taxon>Duplodnaviria</taxon>
        <taxon>Heunggongvirae</taxon>
        <taxon>Uroviricota</taxon>
        <taxon>Caudoviricetes</taxon>
    </lineage>
</organism>
<name>A0A8S5R306_9CAUD</name>
<protein>
    <submittedName>
        <fullName evidence="1">Nucleoporin</fullName>
    </submittedName>
</protein>
<dbReference type="EMBL" id="BK015797">
    <property type="protein sequence ID" value="DAE25357.1"/>
    <property type="molecule type" value="Genomic_DNA"/>
</dbReference>
<accession>A0A8S5R306</accession>
<sequence>MSKKFDNIIAQFSEEMLEKPATCRDIVECLKGLSESVDVQVRLNFAIEEQRKFNNIAIGAMIDYLGLYIKAIAEKTNYVFDENRYFDDFIKFFEKRLKPYNKMIEEHQDALKNL</sequence>